<name>A0AA37T7C9_9GAMM</name>
<evidence type="ECO:0000313" key="2">
    <source>
        <dbReference type="Proteomes" id="UP001156870"/>
    </source>
</evidence>
<accession>A0AA37T7C9</accession>
<organism evidence="1 2">
    <name type="scientific">Marinibactrum halimedae</name>
    <dbReference type="NCBI Taxonomy" id="1444977"/>
    <lineage>
        <taxon>Bacteria</taxon>
        <taxon>Pseudomonadati</taxon>
        <taxon>Pseudomonadota</taxon>
        <taxon>Gammaproteobacteria</taxon>
        <taxon>Cellvibrionales</taxon>
        <taxon>Cellvibrionaceae</taxon>
        <taxon>Marinibactrum</taxon>
    </lineage>
</organism>
<protein>
    <submittedName>
        <fullName evidence="1">Uncharacterized protein</fullName>
    </submittedName>
</protein>
<reference evidence="1 2" key="1">
    <citation type="journal article" date="2014" name="Int. J. Syst. Evol. Microbiol.">
        <title>Complete genome sequence of Corynebacterium casei LMG S-19264T (=DSM 44701T), isolated from a smear-ripened cheese.</title>
        <authorList>
            <consortium name="US DOE Joint Genome Institute (JGI-PGF)"/>
            <person name="Walter F."/>
            <person name="Albersmeier A."/>
            <person name="Kalinowski J."/>
            <person name="Ruckert C."/>
        </authorList>
    </citation>
    <scope>NUCLEOTIDE SEQUENCE [LARGE SCALE GENOMIC DNA]</scope>
    <source>
        <strain evidence="1 2">NBRC 110095</strain>
    </source>
</reference>
<dbReference type="EMBL" id="BSPD01000017">
    <property type="protein sequence ID" value="GLS24715.1"/>
    <property type="molecule type" value="Genomic_DNA"/>
</dbReference>
<comment type="caution">
    <text evidence="1">The sequence shown here is derived from an EMBL/GenBank/DDBJ whole genome shotgun (WGS) entry which is preliminary data.</text>
</comment>
<dbReference type="Proteomes" id="UP001156870">
    <property type="component" value="Unassembled WGS sequence"/>
</dbReference>
<proteinExistence type="predicted"/>
<sequence length="154" mass="18085">MAPNTVLAHQQKEAYTTILVNERTGNLEIAHRFSIHDAEHVLKQHFGIKADIISSSDTQERFAQYVRLHFAIKASEIDNEMALLTVGHEVEGKYFWVYQEVKLPQKHDVLWVKMNAFQEVWPKQTNHVNFEKGRNIRSARFKKDDEWLALELKK</sequence>
<dbReference type="Pfam" id="PF20420">
    <property type="entry name" value="DUF6702"/>
    <property type="match status" value="1"/>
</dbReference>
<evidence type="ECO:0000313" key="1">
    <source>
        <dbReference type="EMBL" id="GLS24715.1"/>
    </source>
</evidence>
<dbReference type="AlphaFoldDB" id="A0AA37T7C9"/>
<dbReference type="InterPro" id="IPR046525">
    <property type="entry name" value="DUF6702"/>
</dbReference>
<gene>
    <name evidence="1" type="ORF">GCM10007877_04290</name>
</gene>
<keyword evidence="2" id="KW-1185">Reference proteome</keyword>